<dbReference type="Gene3D" id="3.40.630.30">
    <property type="match status" value="1"/>
</dbReference>
<gene>
    <name evidence="2" type="ORF">SAMN06265340_103172</name>
</gene>
<dbReference type="RefSeq" id="WP_089322713.1">
    <property type="nucleotide sequence ID" value="NZ_FZOB01000003.1"/>
</dbReference>
<proteinExistence type="predicted"/>
<organism evidence="2 3">
    <name type="scientific">Desulfurobacterium atlanticum</name>
    <dbReference type="NCBI Taxonomy" id="240169"/>
    <lineage>
        <taxon>Bacteria</taxon>
        <taxon>Pseudomonadati</taxon>
        <taxon>Aquificota</taxon>
        <taxon>Aquificia</taxon>
        <taxon>Desulfurobacteriales</taxon>
        <taxon>Desulfurobacteriaceae</taxon>
        <taxon>Desulfurobacterium</taxon>
    </lineage>
</organism>
<reference evidence="3" key="1">
    <citation type="submission" date="2017-06" db="EMBL/GenBank/DDBJ databases">
        <authorList>
            <person name="Varghese N."/>
            <person name="Submissions S."/>
        </authorList>
    </citation>
    <scope>NUCLEOTIDE SEQUENCE [LARGE SCALE GENOMIC DNA]</scope>
    <source>
        <strain evidence="3">DSM 15668</strain>
    </source>
</reference>
<sequence length="89" mass="10277">MEIKIDGEKIFIIENGQEAFLKFKIEKQTIIVSTTFVPEPMRGKGIAKILNEKLVEIAIAENLKIYPLCSYTQKFLEKRKLTNLISDNF</sequence>
<keyword evidence="3" id="KW-1185">Reference proteome</keyword>
<dbReference type="AlphaFoldDB" id="A0A238YJI4"/>
<name>A0A238YJI4_9BACT</name>
<dbReference type="InterPro" id="IPR016181">
    <property type="entry name" value="Acyl_CoA_acyltransferase"/>
</dbReference>
<dbReference type="InterPro" id="IPR045057">
    <property type="entry name" value="Gcn5-rel_NAT"/>
</dbReference>
<dbReference type="InterPro" id="IPR031165">
    <property type="entry name" value="GNAT_YJDJ"/>
</dbReference>
<evidence type="ECO:0000259" key="1">
    <source>
        <dbReference type="PROSITE" id="PS51729"/>
    </source>
</evidence>
<dbReference type="SUPFAM" id="SSF55729">
    <property type="entry name" value="Acyl-CoA N-acyltransferases (Nat)"/>
    <property type="match status" value="1"/>
</dbReference>
<protein>
    <recommendedName>
        <fullName evidence="1">N-acetyltransferase domain-containing protein</fullName>
    </recommendedName>
</protein>
<dbReference type="PANTHER" id="PTHR31435">
    <property type="entry name" value="PROTEIN NATD1"/>
    <property type="match status" value="1"/>
</dbReference>
<feature type="domain" description="N-acetyltransferase" evidence="1">
    <location>
        <begin position="1"/>
        <end position="89"/>
    </location>
</feature>
<evidence type="ECO:0000313" key="2">
    <source>
        <dbReference type="EMBL" id="SNR70773.1"/>
    </source>
</evidence>
<dbReference type="Proteomes" id="UP000198405">
    <property type="component" value="Unassembled WGS sequence"/>
</dbReference>
<dbReference type="PROSITE" id="PS51729">
    <property type="entry name" value="GNAT_YJDJ"/>
    <property type="match status" value="1"/>
</dbReference>
<dbReference type="OrthoDB" id="9793389at2"/>
<accession>A0A238YJI4</accession>
<evidence type="ECO:0000313" key="3">
    <source>
        <dbReference type="Proteomes" id="UP000198405"/>
    </source>
</evidence>
<dbReference type="Pfam" id="PF14542">
    <property type="entry name" value="Acetyltransf_CG"/>
    <property type="match status" value="1"/>
</dbReference>
<dbReference type="EMBL" id="FZOB01000003">
    <property type="protein sequence ID" value="SNR70773.1"/>
    <property type="molecule type" value="Genomic_DNA"/>
</dbReference>
<dbReference type="PANTHER" id="PTHR31435:SF9">
    <property type="entry name" value="PROTEIN NATD1"/>
    <property type="match status" value="1"/>
</dbReference>